<dbReference type="OrthoDB" id="684036at2759"/>
<proteinExistence type="predicted"/>
<dbReference type="AlphaFoldDB" id="A0A2K2CSF4"/>
<dbReference type="Proteomes" id="UP000008810">
    <property type="component" value="Chromosome 4"/>
</dbReference>
<reference evidence="1" key="2">
    <citation type="submission" date="2017-06" db="EMBL/GenBank/DDBJ databases">
        <title>WGS assembly of Brachypodium distachyon.</title>
        <authorList>
            <consortium name="The International Brachypodium Initiative"/>
            <person name="Lucas S."/>
            <person name="Harmon-Smith M."/>
            <person name="Lail K."/>
            <person name="Tice H."/>
            <person name="Grimwood J."/>
            <person name="Bruce D."/>
            <person name="Barry K."/>
            <person name="Shu S."/>
            <person name="Lindquist E."/>
            <person name="Wang M."/>
            <person name="Pitluck S."/>
            <person name="Vogel J.P."/>
            <person name="Garvin D.F."/>
            <person name="Mockler T.C."/>
            <person name="Schmutz J."/>
            <person name="Rokhsar D."/>
            <person name="Bevan M.W."/>
        </authorList>
    </citation>
    <scope>NUCLEOTIDE SEQUENCE</scope>
    <source>
        <strain evidence="1">Bd21</strain>
    </source>
</reference>
<name>A0A2K2CSF4_BRADI</name>
<dbReference type="EnsemblPlants" id="PNT64943">
    <property type="protein sequence ID" value="PNT64943"/>
    <property type="gene ID" value="BRADI_4g35246v3"/>
</dbReference>
<dbReference type="InParanoid" id="A0A2K2CSF4"/>
<organism evidence="1">
    <name type="scientific">Brachypodium distachyon</name>
    <name type="common">Purple false brome</name>
    <name type="synonym">Trachynia distachya</name>
    <dbReference type="NCBI Taxonomy" id="15368"/>
    <lineage>
        <taxon>Eukaryota</taxon>
        <taxon>Viridiplantae</taxon>
        <taxon>Streptophyta</taxon>
        <taxon>Embryophyta</taxon>
        <taxon>Tracheophyta</taxon>
        <taxon>Spermatophyta</taxon>
        <taxon>Magnoliopsida</taxon>
        <taxon>Liliopsida</taxon>
        <taxon>Poales</taxon>
        <taxon>Poaceae</taxon>
        <taxon>BOP clade</taxon>
        <taxon>Pooideae</taxon>
        <taxon>Stipodae</taxon>
        <taxon>Brachypodieae</taxon>
        <taxon>Brachypodium</taxon>
    </lineage>
</organism>
<dbReference type="Gramene" id="PNT64943">
    <property type="protein sequence ID" value="PNT64943"/>
    <property type="gene ID" value="BRADI_4g35246v3"/>
</dbReference>
<evidence type="ECO:0000313" key="1">
    <source>
        <dbReference type="EMBL" id="PNT64943.1"/>
    </source>
</evidence>
<reference evidence="2" key="3">
    <citation type="submission" date="2018-08" db="UniProtKB">
        <authorList>
            <consortium name="EnsemblPlants"/>
        </authorList>
    </citation>
    <scope>IDENTIFICATION</scope>
    <source>
        <strain evidence="2">cv. Bd21</strain>
    </source>
</reference>
<evidence type="ECO:0000313" key="3">
    <source>
        <dbReference type="Proteomes" id="UP000008810"/>
    </source>
</evidence>
<sequence>VPKTITHLLLGCVVTRQIWEPLLIAWNHGGWRSSADSDLQPGGPPSLGLLTTFSLVFWTIWCHLNDVVFNGAYPSVQRVLLTIREEALRNGSSSTYKGFSGC</sequence>
<reference evidence="1 2" key="1">
    <citation type="journal article" date="2010" name="Nature">
        <title>Genome sequencing and analysis of the model grass Brachypodium distachyon.</title>
        <authorList>
            <consortium name="International Brachypodium Initiative"/>
        </authorList>
    </citation>
    <scope>NUCLEOTIDE SEQUENCE [LARGE SCALE GENOMIC DNA]</scope>
    <source>
        <strain evidence="1 2">Bd21</strain>
    </source>
</reference>
<feature type="non-terminal residue" evidence="1">
    <location>
        <position position="1"/>
    </location>
</feature>
<gene>
    <name evidence="1" type="ORF">BRADI_4g35246v3</name>
</gene>
<dbReference type="EMBL" id="CM000883">
    <property type="protein sequence ID" value="PNT64943.1"/>
    <property type="molecule type" value="Genomic_DNA"/>
</dbReference>
<protein>
    <submittedName>
        <fullName evidence="1 2">Uncharacterized protein</fullName>
    </submittedName>
</protein>
<evidence type="ECO:0000313" key="2">
    <source>
        <dbReference type="EnsemblPlants" id="PNT64943"/>
    </source>
</evidence>
<accession>A0A2K2CSF4</accession>
<keyword evidence="3" id="KW-1185">Reference proteome</keyword>